<dbReference type="Gene3D" id="1.10.1520.10">
    <property type="entry name" value="Ribonuclease III domain"/>
    <property type="match status" value="1"/>
</dbReference>
<dbReference type="InterPro" id="IPR036389">
    <property type="entry name" value="RNase_III_sf"/>
</dbReference>
<evidence type="ECO:0000259" key="1">
    <source>
        <dbReference type="PROSITE" id="PS50142"/>
    </source>
</evidence>
<dbReference type="AlphaFoldDB" id="Q110R1"/>
<dbReference type="SMART" id="SM00535">
    <property type="entry name" value="RIBOc"/>
    <property type="match status" value="1"/>
</dbReference>
<dbReference type="PROSITE" id="PS50142">
    <property type="entry name" value="RNASE_3_2"/>
    <property type="match status" value="1"/>
</dbReference>
<dbReference type="GO" id="GO:0006396">
    <property type="term" value="P:RNA processing"/>
    <property type="evidence" value="ECO:0007669"/>
    <property type="project" value="InterPro"/>
</dbReference>
<dbReference type="InterPro" id="IPR000999">
    <property type="entry name" value="RNase_III_dom"/>
</dbReference>
<dbReference type="SUPFAM" id="SSF69065">
    <property type="entry name" value="RNase III domain-like"/>
    <property type="match status" value="1"/>
</dbReference>
<evidence type="ECO:0000313" key="2">
    <source>
        <dbReference type="EMBL" id="ABG52013.1"/>
    </source>
</evidence>
<accession>Q110R1</accession>
<dbReference type="KEGG" id="ter:Tery_2839"/>
<dbReference type="HOGENOM" id="CLU_1314924_0_0_3"/>
<sequence>MGLNVEAFKKSSIPISKFKHPELLEIALTHPNHIYDRTNIIRPQQKQQVLEHQGLANLGYVVFSRVISKYLSKNFSSLGKATLIIIESDLVSIKMLSEFAKDLKLRQFSQLGKSYKWKHKSEKNKMLAQMFEALIGVIYLEFDKDLERTSHWLVEHFIAEAVNQLLTLAFKDDSDLETDFQLIDWIEVLQSPLLNPNSSYRKNNSFLEC</sequence>
<dbReference type="OrthoDB" id="517305at2"/>
<dbReference type="GO" id="GO:0004525">
    <property type="term" value="F:ribonuclease III activity"/>
    <property type="evidence" value="ECO:0007669"/>
    <property type="project" value="InterPro"/>
</dbReference>
<protein>
    <submittedName>
        <fullName evidence="2">Ribonuclease III</fullName>
    </submittedName>
</protein>
<gene>
    <name evidence="2" type="ordered locus">Tery_2839</name>
</gene>
<reference evidence="2" key="1">
    <citation type="submission" date="2006-06" db="EMBL/GenBank/DDBJ databases">
        <title>Complete sequence of Trichodesmium erythraeum IMS101.</title>
        <authorList>
            <consortium name="US DOE Joint Genome Institute"/>
            <person name="Copeland A."/>
            <person name="Lucas S."/>
            <person name="Lapidus A."/>
            <person name="Barry K."/>
            <person name="Detter J.C."/>
            <person name="Glavina del Rio T."/>
            <person name="Hammon N."/>
            <person name="Israni S."/>
            <person name="Dalin E."/>
            <person name="Tice H."/>
            <person name="Pitluck S."/>
            <person name="Kiss H."/>
            <person name="Munk A.C."/>
            <person name="Brettin T."/>
            <person name="Bruce D."/>
            <person name="Han C."/>
            <person name="Tapia R."/>
            <person name="Gilna P."/>
            <person name="Schmutz J."/>
            <person name="Larimer F."/>
            <person name="Land M."/>
            <person name="Hauser L."/>
            <person name="Kyrpides N."/>
            <person name="Kim E."/>
            <person name="Richardson P."/>
        </authorList>
    </citation>
    <scope>NUCLEOTIDE SEQUENCE [LARGE SCALE GENOMIC DNA]</scope>
    <source>
        <strain evidence="2">IMS101</strain>
    </source>
</reference>
<dbReference type="Pfam" id="PF00636">
    <property type="entry name" value="Ribonuclease_3"/>
    <property type="match status" value="1"/>
</dbReference>
<dbReference type="eggNOG" id="COG0571">
    <property type="taxonomic scope" value="Bacteria"/>
</dbReference>
<name>Q110R1_TRIEI</name>
<dbReference type="CDD" id="cd00593">
    <property type="entry name" value="RIBOc"/>
    <property type="match status" value="1"/>
</dbReference>
<dbReference type="STRING" id="203124.Tery_2839"/>
<proteinExistence type="predicted"/>
<feature type="domain" description="RNase III" evidence="1">
    <location>
        <begin position="1"/>
        <end position="143"/>
    </location>
</feature>
<organism evidence="2">
    <name type="scientific">Trichodesmium erythraeum (strain IMS101)</name>
    <dbReference type="NCBI Taxonomy" id="203124"/>
    <lineage>
        <taxon>Bacteria</taxon>
        <taxon>Bacillati</taxon>
        <taxon>Cyanobacteriota</taxon>
        <taxon>Cyanophyceae</taxon>
        <taxon>Oscillatoriophycideae</taxon>
        <taxon>Oscillatoriales</taxon>
        <taxon>Microcoleaceae</taxon>
        <taxon>Trichodesmium</taxon>
    </lineage>
</organism>
<dbReference type="EMBL" id="CP000393">
    <property type="protein sequence ID" value="ABG52013.1"/>
    <property type="molecule type" value="Genomic_DNA"/>
</dbReference>